<evidence type="ECO:0000313" key="2">
    <source>
        <dbReference type="Proteomes" id="UP000184442"/>
    </source>
</evidence>
<gene>
    <name evidence="1" type="ORF">SAMN02745176_02959</name>
</gene>
<protein>
    <submittedName>
        <fullName evidence="1">Transposon-encoded protein TnpV</fullName>
    </submittedName>
</protein>
<dbReference type="InterPro" id="IPR026989">
    <property type="entry name" value="TnpV"/>
</dbReference>
<dbReference type="AlphaFoldDB" id="A0A1M6HVM9"/>
<reference evidence="1 2" key="1">
    <citation type="submission" date="2016-11" db="EMBL/GenBank/DDBJ databases">
        <authorList>
            <person name="Jaros S."/>
            <person name="Januszkiewicz K."/>
            <person name="Wedrychowicz H."/>
        </authorList>
    </citation>
    <scope>NUCLEOTIDE SEQUENCE [LARGE SCALE GENOMIC DNA]</scope>
    <source>
        <strain evidence="1 2">DSM 19022</strain>
    </source>
</reference>
<proteinExistence type="predicted"/>
<name>A0A1M6HVM9_9FIRM</name>
<dbReference type="EMBL" id="FQZS01000024">
    <property type="protein sequence ID" value="SHJ26302.1"/>
    <property type="molecule type" value="Genomic_DNA"/>
</dbReference>
<sequence length="113" mass="12823">MELTYTMQGDYLIPDLALSEEETHIGKYGMLRKTYLKNHRKGMYASLMLSGKLTEHLAEIDRTAKERIERITAKLLTSSPAPDKAADPMGWTGHMNNLRHLAEETVLAELVYS</sequence>
<keyword evidence="2" id="KW-1185">Reference proteome</keyword>
<accession>A0A1M6HVM9</accession>
<dbReference type="STRING" id="1122184.SAMN02745176_02959"/>
<dbReference type="Pfam" id="PF14198">
    <property type="entry name" value="TnpV"/>
    <property type="match status" value="1"/>
</dbReference>
<evidence type="ECO:0000313" key="1">
    <source>
        <dbReference type="EMBL" id="SHJ26302.1"/>
    </source>
</evidence>
<dbReference type="Proteomes" id="UP000184442">
    <property type="component" value="Unassembled WGS sequence"/>
</dbReference>
<organism evidence="1 2">
    <name type="scientific">Lutispora thermophila DSM 19022</name>
    <dbReference type="NCBI Taxonomy" id="1122184"/>
    <lineage>
        <taxon>Bacteria</taxon>
        <taxon>Bacillati</taxon>
        <taxon>Bacillota</taxon>
        <taxon>Clostridia</taxon>
        <taxon>Lutisporales</taxon>
        <taxon>Lutisporaceae</taxon>
        <taxon>Lutispora</taxon>
    </lineage>
</organism>